<gene>
    <name evidence="1" type="ORF">R69888_04766</name>
</gene>
<accession>A0ABM8S646</accession>
<evidence type="ECO:0000313" key="1">
    <source>
        <dbReference type="EMBL" id="CAE6791221.1"/>
    </source>
</evidence>
<sequence length="64" mass="6660">MAEAEVSVSGPSIARGTSLAVPCGAVGAKQKSPPKRAFLLQRKQEVAHRSGLTEFTALRALADP</sequence>
<keyword evidence="2" id="KW-1185">Reference proteome</keyword>
<name>A0ABM8S646_9BURK</name>
<dbReference type="Proteomes" id="UP000672526">
    <property type="component" value="Unassembled WGS sequence"/>
</dbReference>
<proteinExistence type="predicted"/>
<dbReference type="EMBL" id="CAJNBK010000016">
    <property type="protein sequence ID" value="CAE6791221.1"/>
    <property type="molecule type" value="Genomic_DNA"/>
</dbReference>
<organism evidence="1 2">
    <name type="scientific">Paraburkholderia haematera</name>
    <dbReference type="NCBI Taxonomy" id="2793077"/>
    <lineage>
        <taxon>Bacteria</taxon>
        <taxon>Pseudomonadati</taxon>
        <taxon>Pseudomonadota</taxon>
        <taxon>Betaproteobacteria</taxon>
        <taxon>Burkholderiales</taxon>
        <taxon>Burkholderiaceae</taxon>
        <taxon>Paraburkholderia</taxon>
    </lineage>
</organism>
<reference evidence="1 2" key="1">
    <citation type="submission" date="2021-02" db="EMBL/GenBank/DDBJ databases">
        <authorList>
            <person name="Vanwijnsberghe S."/>
        </authorList>
    </citation>
    <scope>NUCLEOTIDE SEQUENCE [LARGE SCALE GENOMIC DNA]</scope>
    <source>
        <strain evidence="1 2">LMG 31837</strain>
    </source>
</reference>
<comment type="caution">
    <text evidence="1">The sequence shown here is derived from an EMBL/GenBank/DDBJ whole genome shotgun (WGS) entry which is preliminary data.</text>
</comment>
<protein>
    <submittedName>
        <fullName evidence="1">Uncharacterized protein</fullName>
    </submittedName>
</protein>
<evidence type="ECO:0000313" key="2">
    <source>
        <dbReference type="Proteomes" id="UP000672526"/>
    </source>
</evidence>